<name>A0A811ZYY9_9EURY</name>
<dbReference type="Gene3D" id="3.40.50.12780">
    <property type="entry name" value="N-terminal domain of ligase-like"/>
    <property type="match status" value="1"/>
</dbReference>
<dbReference type="EMBL" id="CAJHZY010000001">
    <property type="protein sequence ID" value="CAD7766616.1"/>
    <property type="molecule type" value="Genomic_DNA"/>
</dbReference>
<reference evidence="1" key="1">
    <citation type="submission" date="2020-12" db="EMBL/GenBank/DDBJ databases">
        <authorList>
            <person name="Hahn C.J."/>
            <person name="Laso-Perez R."/>
            <person name="Vulcano F."/>
            <person name="Vaziourakis K.-M."/>
            <person name="Stokke R."/>
            <person name="Steen I.H."/>
            <person name="Teske A."/>
            <person name="Boetius A."/>
            <person name="Liebeke M."/>
            <person name="Amann R."/>
            <person name="Knittel K."/>
        </authorList>
    </citation>
    <scope>NUCLEOTIDE SEQUENCE</scope>
    <source>
        <strain evidence="1">Gfbio:c6db26ca-90af-429b-aeed-0e3e8aed0b5e:GoM-Arc1_AMV-AAA_792_C10</strain>
    </source>
</reference>
<proteinExistence type="predicted"/>
<protein>
    <submittedName>
        <fullName evidence="1">Uncharacterized protein</fullName>
    </submittedName>
</protein>
<dbReference type="InterPro" id="IPR053158">
    <property type="entry name" value="CapK_Type1_Caps_Biosynth"/>
</dbReference>
<accession>A0A811ZYY9</accession>
<dbReference type="Proteomes" id="UP000614580">
    <property type="component" value="Unassembled WGS sequence"/>
</dbReference>
<evidence type="ECO:0000313" key="2">
    <source>
        <dbReference type="Proteomes" id="UP000614580"/>
    </source>
</evidence>
<dbReference type="PANTHER" id="PTHR36932:SF1">
    <property type="entry name" value="CAPSULAR POLYSACCHARIDE BIOSYNTHESIS PROTEIN"/>
    <property type="match status" value="1"/>
</dbReference>
<gene>
    <name evidence="1" type="ORF">DNFNHJIP_00014</name>
</gene>
<evidence type="ECO:0000313" key="1">
    <source>
        <dbReference type="EMBL" id="CAD7766616.1"/>
    </source>
</evidence>
<comment type="caution">
    <text evidence="1">The sequence shown here is derived from an EMBL/GenBank/DDBJ whole genome shotgun (WGS) entry which is preliminary data.</text>
</comment>
<dbReference type="AlphaFoldDB" id="A0A811ZYY9"/>
<organism evidence="1 2">
    <name type="scientific">Candidatus Argoarchaeum ethanivorans</name>
    <dbReference type="NCBI Taxonomy" id="2608793"/>
    <lineage>
        <taxon>Archaea</taxon>
        <taxon>Methanobacteriati</taxon>
        <taxon>Methanobacteriota</taxon>
        <taxon>Stenosarchaea group</taxon>
        <taxon>Methanomicrobia</taxon>
        <taxon>Methanosarcinales</taxon>
        <taxon>Methanosarcinales incertae sedis</taxon>
        <taxon>GOM Arc I cluster</taxon>
        <taxon>Candidatus Argoarchaeum</taxon>
    </lineage>
</organism>
<dbReference type="InterPro" id="IPR042099">
    <property type="entry name" value="ANL_N_sf"/>
</dbReference>
<sequence length="196" mass="23420">MNRLIQRGFQTMVGLGYRAYGTDVFGTYRWLITTLSWSTEKRNEWRLKRLGDILEFAWTHVPFYREFWGDHGVEFFRPKAIEDLQRYPILPKDIFRANADRIKPNNLNSIRHRKWHTGGTTGQPVQYLRDLEQWTLAEGFHLWGWSQLGYVFGDPVSSEFVGTSRHDFHLGPYRFPFATLCQFQLFNMFDINFHFI</sequence>
<dbReference type="PANTHER" id="PTHR36932">
    <property type="entry name" value="CAPSULAR POLYSACCHARIDE BIOSYNTHESIS PROTEIN"/>
    <property type="match status" value="1"/>
</dbReference>